<organism evidence="2">
    <name type="scientific">Brachypodium distachyon</name>
    <name type="common">Purple false brome</name>
    <name type="synonym">Trachynia distachya</name>
    <dbReference type="NCBI Taxonomy" id="15368"/>
    <lineage>
        <taxon>Eukaryota</taxon>
        <taxon>Viridiplantae</taxon>
        <taxon>Streptophyta</taxon>
        <taxon>Embryophyta</taxon>
        <taxon>Tracheophyta</taxon>
        <taxon>Spermatophyta</taxon>
        <taxon>Magnoliopsida</taxon>
        <taxon>Liliopsida</taxon>
        <taxon>Poales</taxon>
        <taxon>Poaceae</taxon>
        <taxon>BOP clade</taxon>
        <taxon>Pooideae</taxon>
        <taxon>Stipodae</taxon>
        <taxon>Brachypodieae</taxon>
        <taxon>Brachypodium</taxon>
    </lineage>
</organism>
<evidence type="ECO:0000313" key="2">
    <source>
        <dbReference type="EMBL" id="KQJ96644.1"/>
    </source>
</evidence>
<evidence type="ECO:0000256" key="1">
    <source>
        <dbReference type="SAM" id="MobiDB-lite"/>
    </source>
</evidence>
<reference evidence="2 3" key="1">
    <citation type="journal article" date="2010" name="Nature">
        <title>Genome sequencing and analysis of the model grass Brachypodium distachyon.</title>
        <authorList>
            <consortium name="International Brachypodium Initiative"/>
        </authorList>
    </citation>
    <scope>NUCLEOTIDE SEQUENCE [LARGE SCALE GENOMIC DNA]</scope>
    <source>
        <strain evidence="2 3">Bd21</strain>
    </source>
</reference>
<dbReference type="EMBL" id="CM000882">
    <property type="protein sequence ID" value="KQJ96644.1"/>
    <property type="molecule type" value="Genomic_DNA"/>
</dbReference>
<evidence type="ECO:0000313" key="3">
    <source>
        <dbReference type="EnsemblPlants" id="KQJ96644"/>
    </source>
</evidence>
<dbReference type="Gramene" id="KQJ96644">
    <property type="protein sequence ID" value="KQJ96644"/>
    <property type="gene ID" value="BRADI_3g26275v3"/>
</dbReference>
<dbReference type="Proteomes" id="UP000008810">
    <property type="component" value="Chromosome 3"/>
</dbReference>
<feature type="region of interest" description="Disordered" evidence="1">
    <location>
        <begin position="1"/>
        <end position="36"/>
    </location>
</feature>
<accession>A0A0Q3LWF9</accession>
<proteinExistence type="predicted"/>
<reference evidence="3" key="3">
    <citation type="submission" date="2018-08" db="UniProtKB">
        <authorList>
            <consortium name="EnsemblPlants"/>
        </authorList>
    </citation>
    <scope>IDENTIFICATION</scope>
    <source>
        <strain evidence="3">cv. Bd21</strain>
    </source>
</reference>
<gene>
    <name evidence="2" type="ORF">BRADI_3g26275v3</name>
</gene>
<reference evidence="2" key="2">
    <citation type="submission" date="2017-06" db="EMBL/GenBank/DDBJ databases">
        <title>WGS assembly of Brachypodium distachyon.</title>
        <authorList>
            <consortium name="The International Brachypodium Initiative"/>
            <person name="Lucas S."/>
            <person name="Harmon-Smith M."/>
            <person name="Lail K."/>
            <person name="Tice H."/>
            <person name="Grimwood J."/>
            <person name="Bruce D."/>
            <person name="Barry K."/>
            <person name="Shu S."/>
            <person name="Lindquist E."/>
            <person name="Wang M."/>
            <person name="Pitluck S."/>
            <person name="Vogel J.P."/>
            <person name="Garvin D.F."/>
            <person name="Mockler T.C."/>
            <person name="Schmutz J."/>
            <person name="Rokhsar D."/>
            <person name="Bevan M.W."/>
        </authorList>
    </citation>
    <scope>NUCLEOTIDE SEQUENCE</scope>
    <source>
        <strain evidence="2">Bd21</strain>
    </source>
</reference>
<protein>
    <submittedName>
        <fullName evidence="2 3">Uncharacterized protein</fullName>
    </submittedName>
</protein>
<keyword evidence="4" id="KW-1185">Reference proteome</keyword>
<dbReference type="EnsemblPlants" id="KQJ96644">
    <property type="protein sequence ID" value="KQJ96644"/>
    <property type="gene ID" value="BRADI_3g26275v3"/>
</dbReference>
<dbReference type="AlphaFoldDB" id="A0A0Q3LWF9"/>
<name>A0A0Q3LWF9_BRADI</name>
<dbReference type="InParanoid" id="A0A0Q3LWF9"/>
<evidence type="ECO:0000313" key="4">
    <source>
        <dbReference type="Proteomes" id="UP000008810"/>
    </source>
</evidence>
<sequence length="164" mass="17125">MGDLNRGCTLPGKSAPADGCRRLVSGPPTLRPRLDGLRSPTELVGVLRPNTESLADAVPVGASISGVSTPPPPPSATVRSTAVRLVDSDGSATRRQFPLRTDNAYKRGPSVTFPDQPLISNAISSMLSSPSTTALYYYPAGGGPCHVVRKTVTPCHAISIDQPH</sequence>